<dbReference type="InterPro" id="IPR036390">
    <property type="entry name" value="WH_DNA-bd_sf"/>
</dbReference>
<evidence type="ECO:0000313" key="2">
    <source>
        <dbReference type="Proteomes" id="UP000646844"/>
    </source>
</evidence>
<dbReference type="SUPFAM" id="SSF46785">
    <property type="entry name" value="Winged helix' DNA-binding domain"/>
    <property type="match status" value="1"/>
</dbReference>
<dbReference type="AlphaFoldDB" id="A0A832THY1"/>
<organism evidence="1 2">
    <name type="scientific">Sulfurisphaera tokodaii</name>
    <dbReference type="NCBI Taxonomy" id="111955"/>
    <lineage>
        <taxon>Archaea</taxon>
        <taxon>Thermoproteota</taxon>
        <taxon>Thermoprotei</taxon>
        <taxon>Sulfolobales</taxon>
        <taxon>Sulfolobaceae</taxon>
        <taxon>Sulfurisphaera</taxon>
    </lineage>
</organism>
<reference evidence="1" key="1">
    <citation type="journal article" date="2020" name="bioRxiv">
        <title>A rank-normalized archaeal taxonomy based on genome phylogeny resolves widespread incomplete and uneven classifications.</title>
        <authorList>
            <person name="Rinke C."/>
            <person name="Chuvochina M."/>
            <person name="Mussig A.J."/>
            <person name="Chaumeil P.-A."/>
            <person name="Waite D.W."/>
            <person name="Whitman W.B."/>
            <person name="Parks D.H."/>
            <person name="Hugenholtz P."/>
        </authorList>
    </citation>
    <scope>NUCLEOTIDE SEQUENCE</scope>
    <source>
        <strain evidence="1">UBA8838</strain>
    </source>
</reference>
<evidence type="ECO:0000313" key="1">
    <source>
        <dbReference type="EMBL" id="HII74461.1"/>
    </source>
</evidence>
<protein>
    <recommendedName>
        <fullName evidence="3">PadR family transcriptional regulator</fullName>
    </recommendedName>
</protein>
<accession>A0A832THY1</accession>
<gene>
    <name evidence="1" type="ORF">HA332_08845</name>
</gene>
<dbReference type="InterPro" id="IPR036388">
    <property type="entry name" value="WH-like_DNA-bd_sf"/>
</dbReference>
<sequence>MMKGEKMIILRGLIPVFIAYIIYKRGKKAYANEIKADIEKLLKKPVPRSLIYGTLQRMERYGIIDKCEEGKKKAYKLNDKGVIFLIKHVEILRYLSPVIITIIEDMDKELSDKRS</sequence>
<comment type="caution">
    <text evidence="1">The sequence shown here is derived from an EMBL/GenBank/DDBJ whole genome shotgun (WGS) entry which is preliminary data.</text>
</comment>
<evidence type="ECO:0008006" key="3">
    <source>
        <dbReference type="Google" id="ProtNLM"/>
    </source>
</evidence>
<dbReference type="OMA" id="RYGDMYG"/>
<dbReference type="Proteomes" id="UP000646844">
    <property type="component" value="Unassembled WGS sequence"/>
</dbReference>
<dbReference type="Gene3D" id="1.10.10.10">
    <property type="entry name" value="Winged helix-like DNA-binding domain superfamily/Winged helix DNA-binding domain"/>
    <property type="match status" value="1"/>
</dbReference>
<proteinExistence type="predicted"/>
<dbReference type="EMBL" id="DUJO01000042">
    <property type="protein sequence ID" value="HII74461.1"/>
    <property type="molecule type" value="Genomic_DNA"/>
</dbReference>
<name>A0A832THY1_9CREN</name>